<reference evidence="3" key="1">
    <citation type="journal article" date="2015" name="Nat. Genet.">
        <title>The genome and transcriptome of the zoonotic hookworm Ancylostoma ceylanicum identify infection-specific gene families.</title>
        <authorList>
            <person name="Schwarz E.M."/>
            <person name="Hu Y."/>
            <person name="Antoshechkin I."/>
            <person name="Miller M.M."/>
            <person name="Sternberg P.W."/>
            <person name="Aroian R.V."/>
        </authorList>
    </citation>
    <scope>NUCLEOTIDE SEQUENCE</scope>
    <source>
        <strain evidence="3">HY135</strain>
    </source>
</reference>
<accession>A0A016VL06</accession>
<organism evidence="2 3">
    <name type="scientific">Ancylostoma ceylanicum</name>
    <dbReference type="NCBI Taxonomy" id="53326"/>
    <lineage>
        <taxon>Eukaryota</taxon>
        <taxon>Metazoa</taxon>
        <taxon>Ecdysozoa</taxon>
        <taxon>Nematoda</taxon>
        <taxon>Chromadorea</taxon>
        <taxon>Rhabditida</taxon>
        <taxon>Rhabditina</taxon>
        <taxon>Rhabditomorpha</taxon>
        <taxon>Strongyloidea</taxon>
        <taxon>Ancylostomatidae</taxon>
        <taxon>Ancylostomatinae</taxon>
        <taxon>Ancylostoma</taxon>
    </lineage>
</organism>
<evidence type="ECO:0000313" key="3">
    <source>
        <dbReference type="Proteomes" id="UP000024635"/>
    </source>
</evidence>
<name>A0A016VL06_9BILA</name>
<proteinExistence type="predicted"/>
<dbReference type="AlphaFoldDB" id="A0A016VL06"/>
<evidence type="ECO:0000256" key="1">
    <source>
        <dbReference type="SAM" id="SignalP"/>
    </source>
</evidence>
<dbReference type="Proteomes" id="UP000024635">
    <property type="component" value="Unassembled WGS sequence"/>
</dbReference>
<feature type="signal peptide" evidence="1">
    <location>
        <begin position="1"/>
        <end position="20"/>
    </location>
</feature>
<evidence type="ECO:0000313" key="2">
    <source>
        <dbReference type="EMBL" id="EYC28304.1"/>
    </source>
</evidence>
<evidence type="ECO:0008006" key="4">
    <source>
        <dbReference type="Google" id="ProtNLM"/>
    </source>
</evidence>
<feature type="chain" id="PRO_5001490801" description="SCP domain-containing protein" evidence="1">
    <location>
        <begin position="21"/>
        <end position="106"/>
    </location>
</feature>
<gene>
    <name evidence="2" type="primary">Acey_s0008.g81</name>
    <name evidence="2" type="ORF">Y032_0008g81</name>
</gene>
<protein>
    <recommendedName>
        <fullName evidence="4">SCP domain-containing protein</fullName>
    </recommendedName>
</protein>
<dbReference type="EMBL" id="JARK01001344">
    <property type="protein sequence ID" value="EYC28304.1"/>
    <property type="molecule type" value="Genomic_DNA"/>
</dbReference>
<keyword evidence="3" id="KW-1185">Reference proteome</keyword>
<sequence length="106" mass="11766">MRALRALLALLLAILATTQAFMIGDAAHCRWRRVQRTGRLSVAEEELPAYLAQYSNADAGQSEADRVVVAGQSKRVLSSWLAMCTPSRWNTQETVEYQNTLVLATI</sequence>
<keyword evidence="1" id="KW-0732">Signal</keyword>
<comment type="caution">
    <text evidence="2">The sequence shown here is derived from an EMBL/GenBank/DDBJ whole genome shotgun (WGS) entry which is preliminary data.</text>
</comment>
<dbReference type="OrthoDB" id="88467at2759"/>